<comment type="caution">
    <text evidence="1">The sequence shown here is derived from an EMBL/GenBank/DDBJ whole genome shotgun (WGS) entry which is preliminary data.</text>
</comment>
<dbReference type="EMBL" id="JAYMYQ010000007">
    <property type="protein sequence ID" value="KAK7321023.1"/>
    <property type="molecule type" value="Genomic_DNA"/>
</dbReference>
<dbReference type="AlphaFoldDB" id="A0AAN9KSF3"/>
<keyword evidence="2" id="KW-1185">Reference proteome</keyword>
<name>A0AAN9KSF3_CANGL</name>
<organism evidence="1 2">
    <name type="scientific">Canavalia gladiata</name>
    <name type="common">Sword bean</name>
    <name type="synonym">Dolichos gladiatus</name>
    <dbReference type="NCBI Taxonomy" id="3824"/>
    <lineage>
        <taxon>Eukaryota</taxon>
        <taxon>Viridiplantae</taxon>
        <taxon>Streptophyta</taxon>
        <taxon>Embryophyta</taxon>
        <taxon>Tracheophyta</taxon>
        <taxon>Spermatophyta</taxon>
        <taxon>Magnoliopsida</taxon>
        <taxon>eudicotyledons</taxon>
        <taxon>Gunneridae</taxon>
        <taxon>Pentapetalae</taxon>
        <taxon>rosids</taxon>
        <taxon>fabids</taxon>
        <taxon>Fabales</taxon>
        <taxon>Fabaceae</taxon>
        <taxon>Papilionoideae</taxon>
        <taxon>50 kb inversion clade</taxon>
        <taxon>NPAAA clade</taxon>
        <taxon>indigoferoid/millettioid clade</taxon>
        <taxon>Phaseoleae</taxon>
        <taxon>Canavalia</taxon>
    </lineage>
</organism>
<evidence type="ECO:0000313" key="1">
    <source>
        <dbReference type="EMBL" id="KAK7321023.1"/>
    </source>
</evidence>
<evidence type="ECO:0000313" key="2">
    <source>
        <dbReference type="Proteomes" id="UP001367508"/>
    </source>
</evidence>
<protein>
    <submittedName>
        <fullName evidence="1">Uncharacterized protein</fullName>
    </submittedName>
</protein>
<accession>A0AAN9KSF3</accession>
<sequence>MKTETGLEGGEIFALRIKDESSNLSQARGIKSGVLAKKSIQILAFSSHFPGTQNVVIDKERMSYLLLCFMFSKSIWSVFQTFGSFMTITLQTDFDGLLCQENVLSYHFDFRKSLDLMEDEIGSHGNAVKVNSLDELYPELLGRKWRVVHKAEELKQDDVEKQSGKKKEPRASVRRHLLEDFCKALGSEEDTEQRQGVFPRLRIRQNVGSKQISLGVEKLSGSSLEINELALPYNQMPMHVARKRLTAL</sequence>
<proteinExistence type="predicted"/>
<reference evidence="1 2" key="1">
    <citation type="submission" date="2024-01" db="EMBL/GenBank/DDBJ databases">
        <title>The genomes of 5 underutilized Papilionoideae crops provide insights into root nodulation and disease resistanc.</title>
        <authorList>
            <person name="Jiang F."/>
        </authorList>
    </citation>
    <scope>NUCLEOTIDE SEQUENCE [LARGE SCALE GENOMIC DNA]</scope>
    <source>
        <strain evidence="1">LVBAO_FW01</strain>
        <tissue evidence="1">Leaves</tissue>
    </source>
</reference>
<gene>
    <name evidence="1" type="ORF">VNO77_31104</name>
</gene>
<dbReference type="Proteomes" id="UP001367508">
    <property type="component" value="Unassembled WGS sequence"/>
</dbReference>